<proteinExistence type="predicted"/>
<dbReference type="Gene3D" id="3.40.1390.20">
    <property type="entry name" value="HprK N-terminal domain-like"/>
    <property type="match status" value="1"/>
</dbReference>
<protein>
    <submittedName>
        <fullName evidence="2">DRTGG domain-containing protein</fullName>
    </submittedName>
</protein>
<keyword evidence="3" id="KW-1185">Reference proteome</keyword>
<dbReference type="AlphaFoldDB" id="A0A4V3HFY5"/>
<evidence type="ECO:0000313" key="2">
    <source>
        <dbReference type="EMBL" id="TDY56750.1"/>
    </source>
</evidence>
<feature type="domain" description="DRTGG" evidence="1">
    <location>
        <begin position="5"/>
        <end position="103"/>
    </location>
</feature>
<dbReference type="SUPFAM" id="SSF75138">
    <property type="entry name" value="HprK N-terminal domain-like"/>
    <property type="match status" value="1"/>
</dbReference>
<dbReference type="RefSeq" id="WP_133958451.1">
    <property type="nucleotide sequence ID" value="NZ_SORI01000017.1"/>
</dbReference>
<dbReference type="Proteomes" id="UP000295066">
    <property type="component" value="Unassembled WGS sequence"/>
</dbReference>
<dbReference type="InterPro" id="IPR010766">
    <property type="entry name" value="DRTGG"/>
</dbReference>
<name>A0A4V3HFY5_9BACT</name>
<evidence type="ECO:0000259" key="1">
    <source>
        <dbReference type="Pfam" id="PF07085"/>
    </source>
</evidence>
<evidence type="ECO:0000313" key="3">
    <source>
        <dbReference type="Proteomes" id="UP000295066"/>
    </source>
</evidence>
<dbReference type="EMBL" id="SORI01000017">
    <property type="protein sequence ID" value="TDY56750.1"/>
    <property type="molecule type" value="Genomic_DNA"/>
</dbReference>
<dbReference type="Pfam" id="PF07085">
    <property type="entry name" value="DRTGG"/>
    <property type="match status" value="1"/>
</dbReference>
<reference evidence="2 3" key="1">
    <citation type="submission" date="2019-03" db="EMBL/GenBank/DDBJ databases">
        <title>Genomic Encyclopedia of Type Strains, Phase IV (KMG-IV): sequencing the most valuable type-strain genomes for metagenomic binning, comparative biology and taxonomic classification.</title>
        <authorList>
            <person name="Goeker M."/>
        </authorList>
    </citation>
    <scope>NUCLEOTIDE SEQUENCE [LARGE SCALE GENOMIC DNA]</scope>
    <source>
        <strain evidence="2 3">DSM 25964</strain>
    </source>
</reference>
<dbReference type="OrthoDB" id="9800390at2"/>
<dbReference type="InterPro" id="IPR028979">
    <property type="entry name" value="Ser_kin/Pase_Hpr-like_N_sf"/>
</dbReference>
<organism evidence="2 3">
    <name type="scientific">Aminivibrio pyruvatiphilus</name>
    <dbReference type="NCBI Taxonomy" id="1005740"/>
    <lineage>
        <taxon>Bacteria</taxon>
        <taxon>Thermotogati</taxon>
        <taxon>Synergistota</taxon>
        <taxon>Synergistia</taxon>
        <taxon>Synergistales</taxon>
        <taxon>Aminobacteriaceae</taxon>
        <taxon>Aminivibrio</taxon>
    </lineage>
</organism>
<sequence>MKLRDVVQNIRAEVLYGEELLDSIDIECAYGADLMSDVLAFARPGSLLLTGLTNIQIVRTAQMLDLPAVVFVRGKKPQEAAVKLASQIKMPVLLCQMSMFETCGLLFAKGILPCHIPDRGV</sequence>
<gene>
    <name evidence="2" type="ORF">C8D99_11753</name>
</gene>
<comment type="caution">
    <text evidence="2">The sequence shown here is derived from an EMBL/GenBank/DDBJ whole genome shotgun (WGS) entry which is preliminary data.</text>
</comment>
<accession>A0A4V3HFY5</accession>